<comment type="caution">
    <text evidence="8">Lacks conserved residue(s) required for the propagation of feature annotation.</text>
</comment>
<accession>A0AAW0WXX9</accession>
<evidence type="ECO:0000256" key="2">
    <source>
        <dbReference type="ARBA" id="ARBA00022741"/>
    </source>
</evidence>
<dbReference type="GO" id="GO:0016020">
    <property type="term" value="C:membrane"/>
    <property type="evidence" value="ECO:0007669"/>
    <property type="project" value="TreeGrafter"/>
</dbReference>
<dbReference type="GO" id="GO:0000146">
    <property type="term" value="F:microfilament motor activity"/>
    <property type="evidence" value="ECO:0007669"/>
    <property type="project" value="TreeGrafter"/>
</dbReference>
<dbReference type="PROSITE" id="PS51456">
    <property type="entry name" value="MYOSIN_MOTOR"/>
    <property type="match status" value="1"/>
</dbReference>
<evidence type="ECO:0000256" key="4">
    <source>
        <dbReference type="ARBA" id="ARBA00023054"/>
    </source>
</evidence>
<evidence type="ECO:0000256" key="7">
    <source>
        <dbReference type="ARBA" id="ARBA00023203"/>
    </source>
</evidence>
<dbReference type="Pfam" id="PF00063">
    <property type="entry name" value="Myosin_head"/>
    <property type="match status" value="1"/>
</dbReference>
<keyword evidence="6" id="KW-0505">Motor protein</keyword>
<keyword evidence="7 8" id="KW-0009">Actin-binding</keyword>
<dbReference type="GO" id="GO:0009888">
    <property type="term" value="P:tissue development"/>
    <property type="evidence" value="ECO:0007669"/>
    <property type="project" value="UniProtKB-ARBA"/>
</dbReference>
<feature type="non-terminal residue" evidence="10">
    <location>
        <position position="114"/>
    </location>
</feature>
<dbReference type="AlphaFoldDB" id="A0AAW0WXX9"/>
<keyword evidence="2" id="KW-0547">Nucleotide-binding</keyword>
<dbReference type="InterPro" id="IPR027417">
    <property type="entry name" value="P-loop_NTPase"/>
</dbReference>
<evidence type="ECO:0000256" key="3">
    <source>
        <dbReference type="ARBA" id="ARBA00022840"/>
    </source>
</evidence>
<comment type="similarity">
    <text evidence="1 8">Belongs to the TRAFAC class myosin-kinesin ATPase superfamily. Myosin family.</text>
</comment>
<organism evidence="10 11">
    <name type="scientific">Cherax quadricarinatus</name>
    <name type="common">Australian red claw crayfish</name>
    <dbReference type="NCBI Taxonomy" id="27406"/>
    <lineage>
        <taxon>Eukaryota</taxon>
        <taxon>Metazoa</taxon>
        <taxon>Ecdysozoa</taxon>
        <taxon>Arthropoda</taxon>
        <taxon>Crustacea</taxon>
        <taxon>Multicrustacea</taxon>
        <taxon>Malacostraca</taxon>
        <taxon>Eumalacostraca</taxon>
        <taxon>Eucarida</taxon>
        <taxon>Decapoda</taxon>
        <taxon>Pleocyemata</taxon>
        <taxon>Astacidea</taxon>
        <taxon>Parastacoidea</taxon>
        <taxon>Parastacidae</taxon>
        <taxon>Cherax</taxon>
    </lineage>
</organism>
<dbReference type="Gene3D" id="1.20.120.720">
    <property type="entry name" value="Myosin VI head, motor domain, U50 subdomain"/>
    <property type="match status" value="1"/>
</dbReference>
<keyword evidence="11" id="KW-1185">Reference proteome</keyword>
<dbReference type="EMBL" id="JARKIK010000044">
    <property type="protein sequence ID" value="KAK8736462.1"/>
    <property type="molecule type" value="Genomic_DNA"/>
</dbReference>
<keyword evidence="4" id="KW-0175">Coiled coil</keyword>
<dbReference type="GO" id="GO:0016459">
    <property type="term" value="C:myosin complex"/>
    <property type="evidence" value="ECO:0007669"/>
    <property type="project" value="UniProtKB-KW"/>
</dbReference>
<evidence type="ECO:0000256" key="5">
    <source>
        <dbReference type="ARBA" id="ARBA00023123"/>
    </source>
</evidence>
<name>A0AAW0WXX9_CHEQU</name>
<dbReference type="InterPro" id="IPR001609">
    <property type="entry name" value="Myosin_head_motor_dom-like"/>
</dbReference>
<feature type="non-terminal residue" evidence="10">
    <location>
        <position position="1"/>
    </location>
</feature>
<evidence type="ECO:0000256" key="1">
    <source>
        <dbReference type="ARBA" id="ARBA00008314"/>
    </source>
</evidence>
<dbReference type="GO" id="GO:0048731">
    <property type="term" value="P:system development"/>
    <property type="evidence" value="ECO:0007669"/>
    <property type="project" value="UniProtKB-ARBA"/>
</dbReference>
<dbReference type="PANTHER" id="PTHR13140:SF857">
    <property type="entry name" value="MYOSIN-11"/>
    <property type="match status" value="1"/>
</dbReference>
<dbReference type="PANTHER" id="PTHR13140">
    <property type="entry name" value="MYOSIN"/>
    <property type="match status" value="1"/>
</dbReference>
<evidence type="ECO:0000259" key="9">
    <source>
        <dbReference type="PROSITE" id="PS51456"/>
    </source>
</evidence>
<dbReference type="GO" id="GO:0051015">
    <property type="term" value="F:actin filament binding"/>
    <property type="evidence" value="ECO:0007669"/>
    <property type="project" value="TreeGrafter"/>
</dbReference>
<keyword evidence="3" id="KW-0067">ATP-binding</keyword>
<sequence length="114" mass="13217">GKFIRIHFMPSGKLSGGDIEVYLLEKARVISQQPAERSYHIFYQLMSDHVPWIKPTCHLSNDIYDYHYVSQGKVTVASIDDKEEMQFTDEAFDILGFSREEKENVYKVTAAVMH</sequence>
<evidence type="ECO:0000313" key="10">
    <source>
        <dbReference type="EMBL" id="KAK8736462.1"/>
    </source>
</evidence>
<evidence type="ECO:0000256" key="8">
    <source>
        <dbReference type="PROSITE-ProRule" id="PRU00782"/>
    </source>
</evidence>
<dbReference type="GO" id="GO:0005524">
    <property type="term" value="F:ATP binding"/>
    <property type="evidence" value="ECO:0007669"/>
    <property type="project" value="UniProtKB-KW"/>
</dbReference>
<dbReference type="Gene3D" id="1.10.10.820">
    <property type="match status" value="1"/>
</dbReference>
<gene>
    <name evidence="10" type="ORF">OTU49_005018</name>
</gene>
<feature type="domain" description="Myosin motor" evidence="9">
    <location>
        <begin position="1"/>
        <end position="114"/>
    </location>
</feature>
<dbReference type="InterPro" id="IPR036961">
    <property type="entry name" value="Kinesin_motor_dom_sf"/>
</dbReference>
<evidence type="ECO:0000256" key="6">
    <source>
        <dbReference type="ARBA" id="ARBA00023175"/>
    </source>
</evidence>
<reference evidence="10 11" key="1">
    <citation type="journal article" date="2024" name="BMC Genomics">
        <title>Genome assembly of redclaw crayfish (Cherax quadricarinatus) provides insights into its immune adaptation and hypoxia tolerance.</title>
        <authorList>
            <person name="Liu Z."/>
            <person name="Zheng J."/>
            <person name="Li H."/>
            <person name="Fang K."/>
            <person name="Wang S."/>
            <person name="He J."/>
            <person name="Zhou D."/>
            <person name="Weng S."/>
            <person name="Chi M."/>
            <person name="Gu Z."/>
            <person name="He J."/>
            <person name="Li F."/>
            <person name="Wang M."/>
        </authorList>
    </citation>
    <scope>NUCLEOTIDE SEQUENCE [LARGE SCALE GENOMIC DNA]</scope>
    <source>
        <strain evidence="10">ZL_2023a</strain>
    </source>
</reference>
<evidence type="ECO:0000313" key="11">
    <source>
        <dbReference type="Proteomes" id="UP001445076"/>
    </source>
</evidence>
<dbReference type="GO" id="GO:0007015">
    <property type="term" value="P:actin filament organization"/>
    <property type="evidence" value="ECO:0007669"/>
    <property type="project" value="TreeGrafter"/>
</dbReference>
<keyword evidence="5 8" id="KW-0518">Myosin</keyword>
<dbReference type="FunFam" id="1.10.10.820:FF:000001">
    <property type="entry name" value="Myosin heavy chain"/>
    <property type="match status" value="1"/>
</dbReference>
<dbReference type="Gene3D" id="3.40.850.10">
    <property type="entry name" value="Kinesin motor domain"/>
    <property type="match status" value="1"/>
</dbReference>
<comment type="caution">
    <text evidence="10">The sequence shown here is derived from an EMBL/GenBank/DDBJ whole genome shotgun (WGS) entry which is preliminary data.</text>
</comment>
<dbReference type="GO" id="GO:0005737">
    <property type="term" value="C:cytoplasm"/>
    <property type="evidence" value="ECO:0007669"/>
    <property type="project" value="TreeGrafter"/>
</dbReference>
<protein>
    <recommendedName>
        <fullName evidence="9">Myosin motor domain-containing protein</fullName>
    </recommendedName>
</protein>
<dbReference type="GO" id="GO:0048513">
    <property type="term" value="P:animal organ development"/>
    <property type="evidence" value="ECO:0007669"/>
    <property type="project" value="UniProtKB-ARBA"/>
</dbReference>
<dbReference type="Proteomes" id="UP001445076">
    <property type="component" value="Unassembled WGS sequence"/>
</dbReference>
<dbReference type="SUPFAM" id="SSF52540">
    <property type="entry name" value="P-loop containing nucleoside triphosphate hydrolases"/>
    <property type="match status" value="1"/>
</dbReference>
<proteinExistence type="inferred from homology"/>